<dbReference type="InterPro" id="IPR000531">
    <property type="entry name" value="Beta-barrel_TonB"/>
</dbReference>
<dbReference type="RefSeq" id="WP_074203555.1">
    <property type="nucleotide sequence ID" value="NZ_FSQW01000001.1"/>
</dbReference>
<evidence type="ECO:0000256" key="6">
    <source>
        <dbReference type="ARBA" id="ARBA00023004"/>
    </source>
</evidence>
<dbReference type="InterPro" id="IPR012910">
    <property type="entry name" value="Plug_dom"/>
</dbReference>
<protein>
    <submittedName>
        <fullName evidence="16">Outer membrane receptor proteins, mostly Fe transport</fullName>
    </submittedName>
</protein>
<evidence type="ECO:0000313" key="16">
    <source>
        <dbReference type="EMBL" id="SIN59951.1"/>
    </source>
</evidence>
<evidence type="ECO:0000256" key="2">
    <source>
        <dbReference type="ARBA" id="ARBA00022448"/>
    </source>
</evidence>
<evidence type="ECO:0000259" key="15">
    <source>
        <dbReference type="Pfam" id="PF07715"/>
    </source>
</evidence>
<evidence type="ECO:0000256" key="12">
    <source>
        <dbReference type="RuleBase" id="RU003357"/>
    </source>
</evidence>
<dbReference type="PANTHER" id="PTHR32552:SF81">
    <property type="entry name" value="TONB-DEPENDENT OUTER MEMBRANE RECEPTOR"/>
    <property type="match status" value="1"/>
</dbReference>
<dbReference type="OrthoDB" id="9760494at2"/>
<dbReference type="SUPFAM" id="SSF56935">
    <property type="entry name" value="Porins"/>
    <property type="match status" value="1"/>
</dbReference>
<dbReference type="Pfam" id="PF00593">
    <property type="entry name" value="TonB_dep_Rec_b-barrel"/>
    <property type="match status" value="1"/>
</dbReference>
<organism evidence="16 17">
    <name type="scientific">Parasphingorhabdus marina DSM 22363</name>
    <dbReference type="NCBI Taxonomy" id="1123272"/>
    <lineage>
        <taxon>Bacteria</taxon>
        <taxon>Pseudomonadati</taxon>
        <taxon>Pseudomonadota</taxon>
        <taxon>Alphaproteobacteria</taxon>
        <taxon>Sphingomonadales</taxon>
        <taxon>Sphingomonadaceae</taxon>
        <taxon>Parasphingorhabdus</taxon>
    </lineage>
</organism>
<evidence type="ECO:0000259" key="14">
    <source>
        <dbReference type="Pfam" id="PF00593"/>
    </source>
</evidence>
<dbReference type="GO" id="GO:0009279">
    <property type="term" value="C:cell outer membrane"/>
    <property type="evidence" value="ECO:0007669"/>
    <property type="project" value="UniProtKB-SubCell"/>
</dbReference>
<comment type="similarity">
    <text evidence="11 12">Belongs to the TonB-dependent receptor family.</text>
</comment>
<dbReference type="PANTHER" id="PTHR32552">
    <property type="entry name" value="FERRICHROME IRON RECEPTOR-RELATED"/>
    <property type="match status" value="1"/>
</dbReference>
<keyword evidence="3 11" id="KW-1134">Transmembrane beta strand</keyword>
<keyword evidence="8 12" id="KW-0798">TonB box</keyword>
<dbReference type="InterPro" id="IPR039426">
    <property type="entry name" value="TonB-dep_rcpt-like"/>
</dbReference>
<keyword evidence="5 11" id="KW-0812">Transmembrane</keyword>
<dbReference type="Pfam" id="PF07715">
    <property type="entry name" value="Plug"/>
    <property type="match status" value="1"/>
</dbReference>
<dbReference type="Gene3D" id="2.170.130.10">
    <property type="entry name" value="TonB-dependent receptor, plug domain"/>
    <property type="match status" value="1"/>
</dbReference>
<reference evidence="17" key="1">
    <citation type="submission" date="2016-11" db="EMBL/GenBank/DDBJ databases">
        <authorList>
            <person name="Varghese N."/>
            <person name="Submissions S."/>
        </authorList>
    </citation>
    <scope>NUCLEOTIDE SEQUENCE [LARGE SCALE GENOMIC DNA]</scope>
    <source>
        <strain evidence="17">DSM 22363</strain>
    </source>
</reference>
<feature type="domain" description="TonB-dependent receptor plug" evidence="15">
    <location>
        <begin position="48"/>
        <end position="160"/>
    </location>
</feature>
<feature type="domain" description="TonB-dependent receptor-like beta-barrel" evidence="14">
    <location>
        <begin position="330"/>
        <end position="777"/>
    </location>
</feature>
<feature type="signal peptide" evidence="13">
    <location>
        <begin position="1"/>
        <end position="22"/>
    </location>
</feature>
<dbReference type="AlphaFoldDB" id="A0A1N6CMZ9"/>
<keyword evidence="13" id="KW-0732">Signal</keyword>
<dbReference type="PROSITE" id="PS52016">
    <property type="entry name" value="TONB_DEPENDENT_REC_3"/>
    <property type="match status" value="1"/>
</dbReference>
<dbReference type="InterPro" id="IPR037066">
    <property type="entry name" value="Plug_dom_sf"/>
</dbReference>
<dbReference type="InterPro" id="IPR036942">
    <property type="entry name" value="Beta-barrel_TonB_sf"/>
</dbReference>
<evidence type="ECO:0000256" key="1">
    <source>
        <dbReference type="ARBA" id="ARBA00004571"/>
    </source>
</evidence>
<dbReference type="Proteomes" id="UP000185192">
    <property type="component" value="Unassembled WGS sequence"/>
</dbReference>
<keyword evidence="2 11" id="KW-0813">Transport</keyword>
<evidence type="ECO:0000256" key="9">
    <source>
        <dbReference type="ARBA" id="ARBA00023136"/>
    </source>
</evidence>
<evidence type="ECO:0000256" key="8">
    <source>
        <dbReference type="ARBA" id="ARBA00023077"/>
    </source>
</evidence>
<dbReference type="Gene3D" id="2.40.170.20">
    <property type="entry name" value="TonB-dependent receptor, beta-barrel domain"/>
    <property type="match status" value="1"/>
</dbReference>
<accession>A0A1N6CMZ9</accession>
<evidence type="ECO:0000256" key="11">
    <source>
        <dbReference type="PROSITE-ProRule" id="PRU01360"/>
    </source>
</evidence>
<keyword evidence="10 11" id="KW-0998">Cell outer membrane</keyword>
<evidence type="ECO:0000256" key="3">
    <source>
        <dbReference type="ARBA" id="ARBA00022452"/>
    </source>
</evidence>
<gene>
    <name evidence="16" type="ORF">SAMN02745824_0489</name>
</gene>
<proteinExistence type="inferred from homology"/>
<keyword evidence="16" id="KW-0675">Receptor</keyword>
<keyword evidence="17" id="KW-1185">Reference proteome</keyword>
<sequence>MRSTLKLMLMSATVMTSMPALAQDDASGAENDDSNVIIVTARKKEETLLDAPLAVSVVGEAELQQGGFTDITEVTKVTPGAFVEAGGQNTNGFARINSTPRFRGISVLSGNPLQQTATVFLDGVYLSGGIETIGVNELQRVEVIKGPQSALFGRNTFAGAINYVTKDPSDEFRVDLDATVATRDEYRVAAGIEGPITDGLSFRLSGNYSDKQGHFANVAVPGQRLGDEQQWTISGSVLIEPSDGFRLKLRGSYQEIDDGPAAAVASFGTAFHNFGGFLLNPDGTVDLNDGVQPAPRDGTRTESVFRGRITMPTAAEIGLNSSAADIQAFLGFLNDGRSDPTDAIFDFKYNPTTVDSFGLNLDALRLSAAGSVDLTDNIQFSFLGGYNKENFGFFADFDTTPDVSFTGFTARETEDYTIEGRLSGSFLDDSLNVSVGASYVDIDIAELGGVANFFGAPIFFGDIFRSDPFTSGAQTLGFFGSIDYQFTDQLSITLEGRYQEDEISAGDVNAGLATPISPAKIDSFLPRATLRYQPTDYTTIYATYSEGNLPGGFNPQIAELDAVQLAELAAKAPEANTIFGEEQLTNYELGWKQQHPDGIFAFNVAAFYMKRSDEIFTSIETVVDTSPNAPNPERTVNFTSNGASTNIYGVEIDAVFNVSENLSVQGSFAYINSTIDSFPENGGTGDFGDIFGPAADVTGQEAPRFPPITWSLGATYEDSFDAIPGFDSWFLRTDVFFTGEYFISNANVAQVEEATDVNVRLGLRGDNYGLEFFVTNLFNEDAPTTAQNFADTSFGTRTLPGGFFDFTREGARVGLRDKRQFGVRANFTFR</sequence>
<evidence type="ECO:0000256" key="10">
    <source>
        <dbReference type="ARBA" id="ARBA00023237"/>
    </source>
</evidence>
<comment type="subcellular location">
    <subcellularLocation>
        <location evidence="1 11">Cell outer membrane</location>
        <topology evidence="1 11">Multi-pass membrane protein</topology>
    </subcellularLocation>
</comment>
<keyword evidence="9 11" id="KW-0472">Membrane</keyword>
<evidence type="ECO:0000256" key="4">
    <source>
        <dbReference type="ARBA" id="ARBA00022496"/>
    </source>
</evidence>
<dbReference type="GO" id="GO:0006826">
    <property type="term" value="P:iron ion transport"/>
    <property type="evidence" value="ECO:0007669"/>
    <property type="project" value="UniProtKB-KW"/>
</dbReference>
<feature type="chain" id="PRO_5012771475" evidence="13">
    <location>
        <begin position="23"/>
        <end position="830"/>
    </location>
</feature>
<evidence type="ECO:0000256" key="7">
    <source>
        <dbReference type="ARBA" id="ARBA00023065"/>
    </source>
</evidence>
<dbReference type="EMBL" id="FSQW01000001">
    <property type="protein sequence ID" value="SIN59951.1"/>
    <property type="molecule type" value="Genomic_DNA"/>
</dbReference>
<evidence type="ECO:0000313" key="17">
    <source>
        <dbReference type="Proteomes" id="UP000185192"/>
    </source>
</evidence>
<evidence type="ECO:0000256" key="5">
    <source>
        <dbReference type="ARBA" id="ARBA00022692"/>
    </source>
</evidence>
<dbReference type="STRING" id="1123272.SAMN02745824_0489"/>
<keyword evidence="7" id="KW-0406">Ion transport</keyword>
<keyword evidence="4" id="KW-0410">Iron transport</keyword>
<evidence type="ECO:0000256" key="13">
    <source>
        <dbReference type="SAM" id="SignalP"/>
    </source>
</evidence>
<keyword evidence="6" id="KW-0408">Iron</keyword>
<name>A0A1N6CMZ9_9SPHN</name>